<keyword evidence="1" id="KW-0812">Transmembrane</keyword>
<gene>
    <name evidence="2" type="ORF">SAMN05192529_103156</name>
</gene>
<feature type="transmembrane region" description="Helical" evidence="1">
    <location>
        <begin position="43"/>
        <end position="61"/>
    </location>
</feature>
<dbReference type="EMBL" id="FNQY01000003">
    <property type="protein sequence ID" value="SDZ88410.1"/>
    <property type="molecule type" value="Genomic_DNA"/>
</dbReference>
<sequence length="86" mass="9900">MARLYIILKGIFTKHRSVLLYSGLLIVMGILACLKYIKDLCVNTGILFIVIGVVFYLVESADRRSKKLEEKEMRQQVSIRKNKGRP</sequence>
<organism evidence="2 3">
    <name type="scientific">Arachidicoccus rhizosphaerae</name>
    <dbReference type="NCBI Taxonomy" id="551991"/>
    <lineage>
        <taxon>Bacteria</taxon>
        <taxon>Pseudomonadati</taxon>
        <taxon>Bacteroidota</taxon>
        <taxon>Chitinophagia</taxon>
        <taxon>Chitinophagales</taxon>
        <taxon>Chitinophagaceae</taxon>
        <taxon>Arachidicoccus</taxon>
    </lineage>
</organism>
<reference evidence="2 3" key="1">
    <citation type="submission" date="2016-10" db="EMBL/GenBank/DDBJ databases">
        <authorList>
            <person name="de Groot N.N."/>
        </authorList>
    </citation>
    <scope>NUCLEOTIDE SEQUENCE [LARGE SCALE GENOMIC DNA]</scope>
    <source>
        <strain evidence="2 3">Vu-144</strain>
    </source>
</reference>
<dbReference type="RefSeq" id="WP_091394048.1">
    <property type="nucleotide sequence ID" value="NZ_FNQY01000003.1"/>
</dbReference>
<keyword evidence="1" id="KW-0472">Membrane</keyword>
<name>A0A1H3WN83_9BACT</name>
<dbReference type="PROSITE" id="PS51257">
    <property type="entry name" value="PROKAR_LIPOPROTEIN"/>
    <property type="match status" value="1"/>
</dbReference>
<proteinExistence type="predicted"/>
<keyword evidence="3" id="KW-1185">Reference proteome</keyword>
<evidence type="ECO:0000256" key="1">
    <source>
        <dbReference type="SAM" id="Phobius"/>
    </source>
</evidence>
<feature type="transmembrane region" description="Helical" evidence="1">
    <location>
        <begin position="18"/>
        <end position="37"/>
    </location>
</feature>
<keyword evidence="1" id="KW-1133">Transmembrane helix</keyword>
<dbReference type="STRING" id="551991.SAMN05192529_103156"/>
<protein>
    <submittedName>
        <fullName evidence="2">Uncharacterized protein</fullName>
    </submittedName>
</protein>
<evidence type="ECO:0000313" key="2">
    <source>
        <dbReference type="EMBL" id="SDZ88410.1"/>
    </source>
</evidence>
<dbReference type="Proteomes" id="UP000199041">
    <property type="component" value="Unassembled WGS sequence"/>
</dbReference>
<accession>A0A1H3WN83</accession>
<evidence type="ECO:0000313" key="3">
    <source>
        <dbReference type="Proteomes" id="UP000199041"/>
    </source>
</evidence>
<dbReference type="AlphaFoldDB" id="A0A1H3WN83"/>